<proteinExistence type="predicted"/>
<accession>A0A1I4RDV1</accession>
<evidence type="ECO:0000313" key="2">
    <source>
        <dbReference type="Proteomes" id="UP000183287"/>
    </source>
</evidence>
<evidence type="ECO:0000313" key="1">
    <source>
        <dbReference type="EMBL" id="SFM50399.1"/>
    </source>
</evidence>
<reference evidence="2" key="1">
    <citation type="submission" date="2016-10" db="EMBL/GenBank/DDBJ databases">
        <authorList>
            <person name="Varghese N."/>
            <person name="Submissions S."/>
        </authorList>
    </citation>
    <scope>NUCLEOTIDE SEQUENCE [LARGE SCALE GENOMIC DNA]</scope>
    <source>
        <strain evidence="2">Nm44</strain>
    </source>
</reference>
<keyword evidence="2" id="KW-1185">Reference proteome</keyword>
<name>A0A1I4RDV1_9PROT</name>
<dbReference type="EMBL" id="FOUB01000032">
    <property type="protein sequence ID" value="SFM50399.1"/>
    <property type="molecule type" value="Genomic_DNA"/>
</dbReference>
<dbReference type="AlphaFoldDB" id="A0A1I4RDV1"/>
<gene>
    <name evidence="1" type="ORF">SAMN05421863_103222</name>
</gene>
<dbReference type="RefSeq" id="WP_083398475.1">
    <property type="nucleotide sequence ID" value="NZ_FOUB01000032.1"/>
</dbReference>
<dbReference type="Proteomes" id="UP000183287">
    <property type="component" value="Unassembled WGS sequence"/>
</dbReference>
<organism evidence="1 2">
    <name type="scientific">Nitrosomonas communis</name>
    <dbReference type="NCBI Taxonomy" id="44574"/>
    <lineage>
        <taxon>Bacteria</taxon>
        <taxon>Pseudomonadati</taxon>
        <taxon>Pseudomonadota</taxon>
        <taxon>Betaproteobacteria</taxon>
        <taxon>Nitrosomonadales</taxon>
        <taxon>Nitrosomonadaceae</taxon>
        <taxon>Nitrosomonas</taxon>
    </lineage>
</organism>
<protein>
    <submittedName>
        <fullName evidence="1">Uncharacterized protein</fullName>
    </submittedName>
</protein>
<sequence length="149" mass="16786">MIRRFRTIPIGQKAVFIDLPVQWVECSKCRAVRQVKVRFAGERKGYTRASFRICLIPSLELSTYFKIGLCVLSVPLYSIFKSNLTLSASSCHIIILSAARLCVIFDLEMELSGGAKNDLNSAIFADNRHIFLIFNHLSVIENVCKCIIA</sequence>